<dbReference type="RefSeq" id="WP_073121268.1">
    <property type="nucleotide sequence ID" value="NZ_BMEN01000004.1"/>
</dbReference>
<dbReference type="STRING" id="1195760.SAMN05444281_2106"/>
<keyword evidence="5 7" id="KW-1133">Transmembrane helix</keyword>
<feature type="transmembrane region" description="Helical" evidence="7">
    <location>
        <begin position="72"/>
        <end position="94"/>
    </location>
</feature>
<dbReference type="EMBL" id="FQXQ01000004">
    <property type="protein sequence ID" value="SHH81029.1"/>
    <property type="molecule type" value="Genomic_DNA"/>
</dbReference>
<evidence type="ECO:0000256" key="7">
    <source>
        <dbReference type="SAM" id="Phobius"/>
    </source>
</evidence>
<feature type="transmembrane region" description="Helical" evidence="7">
    <location>
        <begin position="43"/>
        <end position="65"/>
    </location>
</feature>
<dbReference type="PANTHER" id="PTHR14969:SF62">
    <property type="entry name" value="DECAPRENYLPHOSPHORYL-5-PHOSPHORIBOSE PHOSPHATASE RV3807C-RELATED"/>
    <property type="match status" value="1"/>
</dbReference>
<evidence type="ECO:0000256" key="2">
    <source>
        <dbReference type="ARBA" id="ARBA00022475"/>
    </source>
</evidence>
<dbReference type="SMART" id="SM00014">
    <property type="entry name" value="acidPPc"/>
    <property type="match status" value="1"/>
</dbReference>
<dbReference type="SUPFAM" id="SSF48317">
    <property type="entry name" value="Acid phosphatase/Vanadium-dependent haloperoxidase"/>
    <property type="match status" value="1"/>
</dbReference>
<evidence type="ECO:0000256" key="5">
    <source>
        <dbReference type="ARBA" id="ARBA00022989"/>
    </source>
</evidence>
<gene>
    <name evidence="9" type="ORF">SAMN05444281_2106</name>
</gene>
<keyword evidence="2" id="KW-1003">Cell membrane</keyword>
<feature type="transmembrane region" description="Helical" evidence="7">
    <location>
        <begin position="174"/>
        <end position="195"/>
    </location>
</feature>
<keyword evidence="4" id="KW-0378">Hydrolase</keyword>
<accession>A0A1M5W0B6</accession>
<organism evidence="9 10">
    <name type="scientific">Wenyingzhuangia marina</name>
    <dbReference type="NCBI Taxonomy" id="1195760"/>
    <lineage>
        <taxon>Bacteria</taxon>
        <taxon>Pseudomonadati</taxon>
        <taxon>Bacteroidota</taxon>
        <taxon>Flavobacteriia</taxon>
        <taxon>Flavobacteriales</taxon>
        <taxon>Flavobacteriaceae</taxon>
        <taxon>Wenyingzhuangia</taxon>
    </lineage>
</organism>
<keyword evidence="10" id="KW-1185">Reference proteome</keyword>
<dbReference type="Proteomes" id="UP000184109">
    <property type="component" value="Unassembled WGS sequence"/>
</dbReference>
<feature type="transmembrane region" description="Helical" evidence="7">
    <location>
        <begin position="126"/>
        <end position="144"/>
    </location>
</feature>
<sequence length="228" mass="26206">MKIKHKVLLPFMVVLLLSTCLFSFSKGDIVLAINKIHTSFLDRFFAGISSIGNTMSIFLFLAIVLRYKLKFLYFFVLAFLIESAIVILCKNFIFDGHPRPYLLFEAKGILSKINFVEGVRVHKRDSFPSGHTAYAFLIATFFALKIKKILPAIGLCLFAILVGISRMYLFQHFFIDVFGGAMVGFSSAYLAIVLVKKSRKKSWYNKKIRFNPTRKNWFELTSEIHEVF</sequence>
<evidence type="ECO:0000256" key="3">
    <source>
        <dbReference type="ARBA" id="ARBA00022692"/>
    </source>
</evidence>
<dbReference type="Pfam" id="PF01569">
    <property type="entry name" value="PAP2"/>
    <property type="match status" value="1"/>
</dbReference>
<dbReference type="Gene3D" id="1.20.144.10">
    <property type="entry name" value="Phosphatidic acid phosphatase type 2/haloperoxidase"/>
    <property type="match status" value="1"/>
</dbReference>
<keyword evidence="3 7" id="KW-0812">Transmembrane</keyword>
<dbReference type="GO" id="GO:0005886">
    <property type="term" value="C:plasma membrane"/>
    <property type="evidence" value="ECO:0007669"/>
    <property type="project" value="UniProtKB-SubCell"/>
</dbReference>
<evidence type="ECO:0000256" key="4">
    <source>
        <dbReference type="ARBA" id="ARBA00022801"/>
    </source>
</evidence>
<feature type="transmembrane region" description="Helical" evidence="7">
    <location>
        <begin position="149"/>
        <end position="168"/>
    </location>
</feature>
<dbReference type="GO" id="GO:0016787">
    <property type="term" value="F:hydrolase activity"/>
    <property type="evidence" value="ECO:0007669"/>
    <property type="project" value="UniProtKB-KW"/>
</dbReference>
<evidence type="ECO:0000256" key="6">
    <source>
        <dbReference type="ARBA" id="ARBA00023136"/>
    </source>
</evidence>
<evidence type="ECO:0000313" key="10">
    <source>
        <dbReference type="Proteomes" id="UP000184109"/>
    </source>
</evidence>
<name>A0A1M5W0B6_9FLAO</name>
<keyword evidence="6 7" id="KW-0472">Membrane</keyword>
<dbReference type="CDD" id="cd01610">
    <property type="entry name" value="PAP2_like"/>
    <property type="match status" value="1"/>
</dbReference>
<comment type="subcellular location">
    <subcellularLocation>
        <location evidence="1">Cell membrane</location>
        <topology evidence="1">Multi-pass membrane protein</topology>
    </subcellularLocation>
</comment>
<dbReference type="AlphaFoldDB" id="A0A1M5W0B6"/>
<evidence type="ECO:0000256" key="1">
    <source>
        <dbReference type="ARBA" id="ARBA00004651"/>
    </source>
</evidence>
<protein>
    <submittedName>
        <fullName evidence="9">Membrane-associated phospholipid phosphatase</fullName>
    </submittedName>
</protein>
<dbReference type="OrthoDB" id="9773582at2"/>
<proteinExistence type="predicted"/>
<feature type="domain" description="Phosphatidic acid phosphatase type 2/haloperoxidase" evidence="8">
    <location>
        <begin position="71"/>
        <end position="192"/>
    </location>
</feature>
<reference evidence="10" key="1">
    <citation type="submission" date="2016-11" db="EMBL/GenBank/DDBJ databases">
        <authorList>
            <person name="Varghese N."/>
            <person name="Submissions S."/>
        </authorList>
    </citation>
    <scope>NUCLEOTIDE SEQUENCE [LARGE SCALE GENOMIC DNA]</scope>
    <source>
        <strain evidence="10">DSM 100572</strain>
    </source>
</reference>
<evidence type="ECO:0000259" key="8">
    <source>
        <dbReference type="SMART" id="SM00014"/>
    </source>
</evidence>
<dbReference type="InterPro" id="IPR000326">
    <property type="entry name" value="PAP2/HPO"/>
</dbReference>
<evidence type="ECO:0000313" key="9">
    <source>
        <dbReference type="EMBL" id="SHH81029.1"/>
    </source>
</evidence>
<dbReference type="PANTHER" id="PTHR14969">
    <property type="entry name" value="SPHINGOSINE-1-PHOSPHATE PHOSPHOHYDROLASE"/>
    <property type="match status" value="1"/>
</dbReference>
<dbReference type="InterPro" id="IPR036938">
    <property type="entry name" value="PAP2/HPO_sf"/>
</dbReference>